<dbReference type="SUPFAM" id="SSF81324">
    <property type="entry name" value="Voltage-gated potassium channels"/>
    <property type="match status" value="1"/>
</dbReference>
<dbReference type="InterPro" id="IPR003929">
    <property type="entry name" value="K_chnl_BK_asu"/>
</dbReference>
<feature type="transmembrane region" description="Helical" evidence="13">
    <location>
        <begin position="264"/>
        <end position="281"/>
    </location>
</feature>
<gene>
    <name evidence="17" type="ORF">BASA50_009144</name>
</gene>
<dbReference type="Proteomes" id="UP001648503">
    <property type="component" value="Unassembled WGS sequence"/>
</dbReference>
<dbReference type="InterPro" id="IPR003148">
    <property type="entry name" value="RCK_N"/>
</dbReference>
<keyword evidence="3" id="KW-0633">Potassium transport</keyword>
<evidence type="ECO:0000256" key="11">
    <source>
        <dbReference type="ARBA" id="ARBA00034430"/>
    </source>
</evidence>
<keyword evidence="10" id="KW-0407">Ion channel</keyword>
<dbReference type="PANTHER" id="PTHR10027:SF10">
    <property type="entry name" value="SLOWPOKE 2, ISOFORM D"/>
    <property type="match status" value="1"/>
</dbReference>
<evidence type="ECO:0000256" key="1">
    <source>
        <dbReference type="ARBA" id="ARBA00004141"/>
    </source>
</evidence>
<feature type="transmembrane region" description="Helical" evidence="13">
    <location>
        <begin position="201"/>
        <end position="222"/>
    </location>
</feature>
<evidence type="ECO:0000259" key="16">
    <source>
        <dbReference type="Pfam" id="PF22614"/>
    </source>
</evidence>
<dbReference type="Gene3D" id="3.40.50.720">
    <property type="entry name" value="NAD(P)-binding Rossmann-like Domain"/>
    <property type="match status" value="2"/>
</dbReference>
<comment type="catalytic activity">
    <reaction evidence="11">
        <text>K(+)(in) = K(+)(out)</text>
        <dbReference type="Rhea" id="RHEA:29463"/>
        <dbReference type="ChEBI" id="CHEBI:29103"/>
    </reaction>
</comment>
<dbReference type="Gene3D" id="1.10.287.70">
    <property type="match status" value="1"/>
</dbReference>
<dbReference type="InterPro" id="IPR013099">
    <property type="entry name" value="K_chnl_dom"/>
</dbReference>
<evidence type="ECO:0000259" key="14">
    <source>
        <dbReference type="Pfam" id="PF03493"/>
    </source>
</evidence>
<keyword evidence="9 13" id="KW-0472">Membrane</keyword>
<feature type="transmembrane region" description="Helical" evidence="13">
    <location>
        <begin position="177"/>
        <end position="194"/>
    </location>
</feature>
<feature type="region of interest" description="Disordered" evidence="12">
    <location>
        <begin position="935"/>
        <end position="965"/>
    </location>
</feature>
<protein>
    <submittedName>
        <fullName evidence="17">Uncharacterized protein</fullName>
    </submittedName>
</protein>
<feature type="transmembrane region" description="Helical" evidence="13">
    <location>
        <begin position="301"/>
        <end position="318"/>
    </location>
</feature>
<dbReference type="PANTHER" id="PTHR10027">
    <property type="entry name" value="CALCIUM-ACTIVATED POTASSIUM CHANNEL ALPHA CHAIN"/>
    <property type="match status" value="1"/>
</dbReference>
<evidence type="ECO:0000256" key="8">
    <source>
        <dbReference type="ARBA" id="ARBA00023065"/>
    </source>
</evidence>
<dbReference type="Pfam" id="PF03493">
    <property type="entry name" value="BK_channel_a"/>
    <property type="match status" value="1"/>
</dbReference>
<evidence type="ECO:0000256" key="2">
    <source>
        <dbReference type="ARBA" id="ARBA00022448"/>
    </source>
</evidence>
<evidence type="ECO:0000256" key="6">
    <source>
        <dbReference type="ARBA" id="ARBA00022958"/>
    </source>
</evidence>
<dbReference type="Gene3D" id="1.20.120.350">
    <property type="entry name" value="Voltage-gated potassium channels. Chain C"/>
    <property type="match status" value="1"/>
</dbReference>
<feature type="compositionally biased region" description="Basic and acidic residues" evidence="12">
    <location>
        <begin position="945"/>
        <end position="955"/>
    </location>
</feature>
<organism evidence="17 18">
    <name type="scientific">Batrachochytrium salamandrivorans</name>
    <dbReference type="NCBI Taxonomy" id="1357716"/>
    <lineage>
        <taxon>Eukaryota</taxon>
        <taxon>Fungi</taxon>
        <taxon>Fungi incertae sedis</taxon>
        <taxon>Chytridiomycota</taxon>
        <taxon>Chytridiomycota incertae sedis</taxon>
        <taxon>Chytridiomycetes</taxon>
        <taxon>Rhizophydiales</taxon>
        <taxon>Rhizophydiales incertae sedis</taxon>
        <taxon>Batrachochytrium</taxon>
    </lineage>
</organism>
<keyword evidence="4 13" id="KW-0812">Transmembrane</keyword>
<evidence type="ECO:0000256" key="5">
    <source>
        <dbReference type="ARBA" id="ARBA00022826"/>
    </source>
</evidence>
<evidence type="ECO:0000256" key="13">
    <source>
        <dbReference type="SAM" id="Phobius"/>
    </source>
</evidence>
<comment type="caution">
    <text evidence="17">The sequence shown here is derived from an EMBL/GenBank/DDBJ whole genome shotgun (WGS) entry which is preliminary data.</text>
</comment>
<evidence type="ECO:0000256" key="7">
    <source>
        <dbReference type="ARBA" id="ARBA00022989"/>
    </source>
</evidence>
<keyword evidence="5" id="KW-0631">Potassium channel</keyword>
<feature type="region of interest" description="Disordered" evidence="12">
    <location>
        <begin position="1005"/>
        <end position="1027"/>
    </location>
</feature>
<keyword evidence="7 13" id="KW-1133">Transmembrane helix</keyword>
<evidence type="ECO:0000256" key="12">
    <source>
        <dbReference type="SAM" id="MobiDB-lite"/>
    </source>
</evidence>
<feature type="domain" description="Potassium channel" evidence="15">
    <location>
        <begin position="280"/>
        <end position="348"/>
    </location>
</feature>
<comment type="subcellular location">
    <subcellularLocation>
        <location evidence="1">Membrane</location>
        <topology evidence="1">Multi-pass membrane protein</topology>
    </subcellularLocation>
</comment>
<evidence type="ECO:0000313" key="17">
    <source>
        <dbReference type="EMBL" id="KAH6591141.1"/>
    </source>
</evidence>
<evidence type="ECO:0000256" key="3">
    <source>
        <dbReference type="ARBA" id="ARBA00022538"/>
    </source>
</evidence>
<dbReference type="Pfam" id="PF22614">
    <property type="entry name" value="Slo-like_RCK"/>
    <property type="match status" value="2"/>
</dbReference>
<keyword evidence="6" id="KW-0630">Potassium</keyword>
<feature type="region of interest" description="Disordered" evidence="12">
    <location>
        <begin position="1149"/>
        <end position="1168"/>
    </location>
</feature>
<evidence type="ECO:0000256" key="9">
    <source>
        <dbReference type="ARBA" id="ARBA00023136"/>
    </source>
</evidence>
<feature type="transmembrane region" description="Helical" evidence="13">
    <location>
        <begin position="138"/>
        <end position="157"/>
    </location>
</feature>
<feature type="transmembrane region" description="Helical" evidence="13">
    <location>
        <begin position="323"/>
        <end position="341"/>
    </location>
</feature>
<keyword evidence="18" id="KW-1185">Reference proteome</keyword>
<sequence>MIPACIIGTRLVKYAWKIYQAKKYGYDDDLFEDPLAELGLRIRRGYENTVDIRKIRKEQRHIKSEIQQRAKVNEMTIQEAEGHTINDIREKLIKNFPQIQVAEGYLSNIRRQTRRTWADRLSPDAVRRWISVSRYARAWMVFQVFCTLLAIMNYVMLTYLVHQEDRNERKLIKNMDLFYAAIFLVDYSLSFYIAEDRLRFYINYLSLIDLLSIVSPFVFVLVSSDTKFVWFVGLIRIFRATRILRTYRILAFSQSEETRELTAFILNFANFVFFSASVINATETLVVNFNGPPSLLNWHDSLYYIMVTFSTIGFGDLTPTSSISRIIVMFLIILVIVYVPYQTGKILELYNSLSRYQRVSHQASSNHPHVILSGGITASSLVDFCREYFIADQLGTIVILNTQEPNIEIRRLLSHPFYRNRLIYLRGDLMSVHDLKRAAAQYATALFLLNTQSPDKLGAKVPNDQAEESNHAQSMDAQVLMQSLISKSAFPGLPIFAQVQDIQFKDLSEHCGCDRILCIDEIKMSLVATNCIVPGIQTLVLNLIHSYKELENSTLSDFWMQEYQYGVANQIYTFKVPAGLVKMKFHDAAREVYMAYGTIIFGLISSNAGFNKNRVRMRISRDYRIKNDDIAFCISDGGDETILRICLYFKEAYKRTQLDQRDLELEMENVIDKHTKIPEFSSIHSGNSSPLSDFSGFEEIPRESIPLGSMPADLSGHILLCGHMTARAVRQFVTSICSDSDSVPSPAGSAFLKSPKTPTPAKSGIASKKKIPRVPIVCLAETLPKMDDLGIWAEILSYPNVYIVHGASLKKASLVQAGIDRCLRIVVLAESNGSNASSNSIPDSQALFIVKMIQREWPHVRFLVELIDGSNVKYFSARTVEWDTNNLRMQSILSNYALSLGDRLDIYKKVRAEHAEQSSIWFQLIQFISGPAVGGMARTQSTPRTESRISSEHKKGNNGKEYLPVRSDKDRLTPKHAVKQAKAQGDFEELAALVDDENRVCDAPLISDASDTNNKWPGRQGESSGDDEIIPESEDRHHQVPITEAYLQKLLEEAELNESGLSPYPVYHFDRHFAAGMVATSSFMHSLLCQSYFRPYIVDVVRELIANIVHLPVSDSCAGKKYTEVVDYCLSAGYVPIGLYRRGAVAGNTSTQTPLSPNHPRQAASSQASDVENMPYVYTNCRSDDIVQATDLVFAIRQ</sequence>
<evidence type="ECO:0000259" key="15">
    <source>
        <dbReference type="Pfam" id="PF07885"/>
    </source>
</evidence>
<proteinExistence type="predicted"/>
<evidence type="ECO:0000256" key="10">
    <source>
        <dbReference type="ARBA" id="ARBA00023303"/>
    </source>
</evidence>
<keyword evidence="2" id="KW-0813">Transport</keyword>
<dbReference type="InterPro" id="IPR047871">
    <property type="entry name" value="K_chnl_Slo-like"/>
</dbReference>
<feature type="transmembrane region" description="Helical" evidence="13">
    <location>
        <begin position="228"/>
        <end position="244"/>
    </location>
</feature>
<name>A0ABQ8F2X3_9FUNG</name>
<reference evidence="17 18" key="1">
    <citation type="submission" date="2021-02" db="EMBL/GenBank/DDBJ databases">
        <title>Variation within the Batrachochytrium salamandrivorans European outbreak.</title>
        <authorList>
            <person name="Kelly M."/>
            <person name="Pasmans F."/>
            <person name="Shea T.P."/>
            <person name="Munoz J.F."/>
            <person name="Carranza S."/>
            <person name="Cuomo C.A."/>
            <person name="Martel A."/>
        </authorList>
    </citation>
    <scope>NUCLEOTIDE SEQUENCE [LARGE SCALE GENOMIC DNA]</scope>
    <source>
        <strain evidence="17 18">AMFP18/2</strain>
    </source>
</reference>
<dbReference type="Pfam" id="PF07885">
    <property type="entry name" value="Ion_trans_2"/>
    <property type="match status" value="1"/>
</dbReference>
<keyword evidence="8" id="KW-0406">Ion transport</keyword>
<evidence type="ECO:0000256" key="4">
    <source>
        <dbReference type="ARBA" id="ARBA00022692"/>
    </source>
</evidence>
<feature type="domain" description="RCK N-terminal" evidence="16">
    <location>
        <begin position="774"/>
        <end position="863"/>
    </location>
</feature>
<feature type="domain" description="Calcium-activated potassium channel BK alpha subunit" evidence="14">
    <location>
        <begin position="514"/>
        <end position="603"/>
    </location>
</feature>
<dbReference type="EMBL" id="JAFCIX010000418">
    <property type="protein sequence ID" value="KAH6591141.1"/>
    <property type="molecule type" value="Genomic_DNA"/>
</dbReference>
<accession>A0ABQ8F2X3</accession>
<feature type="domain" description="RCK N-terminal" evidence="16">
    <location>
        <begin position="366"/>
        <end position="495"/>
    </location>
</feature>
<dbReference type="InterPro" id="IPR027359">
    <property type="entry name" value="Volt_channel_dom_sf"/>
</dbReference>
<evidence type="ECO:0000313" key="18">
    <source>
        <dbReference type="Proteomes" id="UP001648503"/>
    </source>
</evidence>